<keyword evidence="11" id="KW-0443">Lipid metabolism</keyword>
<feature type="transmembrane region" description="Helical" evidence="21">
    <location>
        <begin position="323"/>
        <end position="342"/>
    </location>
</feature>
<evidence type="ECO:0000313" key="23">
    <source>
        <dbReference type="Proteomes" id="UP000654370"/>
    </source>
</evidence>
<keyword evidence="10" id="KW-0756">Sterol biosynthesis</keyword>
<keyword evidence="6" id="KW-0521">NADP</keyword>
<organism evidence="22 23">
    <name type="scientific">Mortierella isabellina</name>
    <name type="common">Filamentous fungus</name>
    <name type="synonym">Umbelopsis isabellina</name>
    <dbReference type="NCBI Taxonomy" id="91625"/>
    <lineage>
        <taxon>Eukaryota</taxon>
        <taxon>Fungi</taxon>
        <taxon>Fungi incertae sedis</taxon>
        <taxon>Mucoromycota</taxon>
        <taxon>Mucoromycotina</taxon>
        <taxon>Umbelopsidomycetes</taxon>
        <taxon>Umbelopsidales</taxon>
        <taxon>Umbelopsidaceae</taxon>
        <taxon>Umbelopsis</taxon>
    </lineage>
</organism>
<evidence type="ECO:0000313" key="22">
    <source>
        <dbReference type="EMBL" id="KAG2174282.1"/>
    </source>
</evidence>
<dbReference type="GO" id="GO:0050613">
    <property type="term" value="F:Delta14-sterol reductase activity"/>
    <property type="evidence" value="ECO:0007669"/>
    <property type="project" value="UniProtKB-EC"/>
</dbReference>
<accession>A0A8H7PHU9</accession>
<evidence type="ECO:0000256" key="7">
    <source>
        <dbReference type="ARBA" id="ARBA00022955"/>
    </source>
</evidence>
<evidence type="ECO:0000256" key="18">
    <source>
        <dbReference type="ARBA" id="ARBA00077841"/>
    </source>
</evidence>
<evidence type="ECO:0000256" key="2">
    <source>
        <dbReference type="ARBA" id="ARBA00005402"/>
    </source>
</evidence>
<evidence type="ECO:0000256" key="13">
    <source>
        <dbReference type="ARBA" id="ARBA00023166"/>
    </source>
</evidence>
<evidence type="ECO:0000256" key="1">
    <source>
        <dbReference type="ARBA" id="ARBA00004141"/>
    </source>
</evidence>
<gene>
    <name evidence="22" type="ORF">INT43_004305</name>
</gene>
<reference evidence="22" key="1">
    <citation type="submission" date="2020-12" db="EMBL/GenBank/DDBJ databases">
        <title>Metabolic potential, ecology and presence of endohyphal bacteria is reflected in genomic diversity of Mucoromycotina.</title>
        <authorList>
            <person name="Muszewska A."/>
            <person name="Okrasinska A."/>
            <person name="Steczkiewicz K."/>
            <person name="Drgas O."/>
            <person name="Orlowska M."/>
            <person name="Perlinska-Lenart U."/>
            <person name="Aleksandrzak-Piekarczyk T."/>
            <person name="Szatraj K."/>
            <person name="Zielenkiewicz U."/>
            <person name="Pilsyk S."/>
            <person name="Malc E."/>
            <person name="Mieczkowski P."/>
            <person name="Kruszewska J.S."/>
            <person name="Biernat P."/>
            <person name="Pawlowska J."/>
        </authorList>
    </citation>
    <scope>NUCLEOTIDE SEQUENCE</scope>
    <source>
        <strain evidence="22">WA0000067209</strain>
    </source>
</reference>
<evidence type="ECO:0000256" key="10">
    <source>
        <dbReference type="ARBA" id="ARBA00023011"/>
    </source>
</evidence>
<evidence type="ECO:0000256" key="20">
    <source>
        <dbReference type="SAM" id="MobiDB-lite"/>
    </source>
</evidence>
<comment type="subcellular location">
    <subcellularLocation>
        <location evidence="1">Membrane</location>
        <topology evidence="1">Multi-pass membrane protein</topology>
    </subcellularLocation>
</comment>
<keyword evidence="12 21" id="KW-0472">Membrane</keyword>
<dbReference type="FunFam" id="1.20.120.1630:FF:000009">
    <property type="entry name" value="C-14 sterol reductase"/>
    <property type="match status" value="1"/>
</dbReference>
<keyword evidence="23" id="KW-1185">Reference proteome</keyword>
<keyword evidence="9" id="KW-0560">Oxidoreductase</keyword>
<feature type="transmembrane region" description="Helical" evidence="21">
    <location>
        <begin position="169"/>
        <end position="189"/>
    </location>
</feature>
<dbReference type="Pfam" id="PF01222">
    <property type="entry name" value="ERG4_ERG24"/>
    <property type="match status" value="1"/>
</dbReference>
<dbReference type="InterPro" id="IPR018083">
    <property type="entry name" value="Sterol_reductase_CS"/>
</dbReference>
<feature type="transmembrane region" description="Helical" evidence="21">
    <location>
        <begin position="83"/>
        <end position="116"/>
    </location>
</feature>
<keyword evidence="8 21" id="KW-1133">Transmembrane helix</keyword>
<dbReference type="PANTHER" id="PTHR21257">
    <property type="entry name" value="DELTA(14)-STEROL REDUCTASE"/>
    <property type="match status" value="1"/>
</dbReference>
<comment type="catalytic activity">
    <reaction evidence="15">
        <text>4,4-dimethyl-5alpha-cholesta-8,24-dien-3beta-ol + NADP(+) = 4,4-dimethyl-5alpha-cholesta-8,14,24-trien-3beta-ol + NADPH + H(+)</text>
        <dbReference type="Rhea" id="RHEA:18561"/>
        <dbReference type="ChEBI" id="CHEBI:15378"/>
        <dbReference type="ChEBI" id="CHEBI:17813"/>
        <dbReference type="ChEBI" id="CHEBI:18364"/>
        <dbReference type="ChEBI" id="CHEBI:57783"/>
        <dbReference type="ChEBI" id="CHEBI:58349"/>
        <dbReference type="EC" id="1.3.1.70"/>
    </reaction>
    <physiologicalReaction direction="right-to-left" evidence="15">
        <dbReference type="Rhea" id="RHEA:18563"/>
    </physiologicalReaction>
</comment>
<comment type="pathway">
    <text evidence="16">Steroid biosynthesis; zymosterol biosynthesis; zymosterol from lanosterol: step 2/6.</text>
</comment>
<feature type="transmembrane region" description="Helical" evidence="21">
    <location>
        <begin position="293"/>
        <end position="311"/>
    </location>
</feature>
<keyword evidence="13" id="KW-1207">Sterol metabolism</keyword>
<keyword evidence="4" id="KW-0444">Lipid biosynthesis</keyword>
<feature type="compositionally biased region" description="Basic and acidic residues" evidence="20">
    <location>
        <begin position="12"/>
        <end position="24"/>
    </location>
</feature>
<protein>
    <recommendedName>
        <fullName evidence="17">Delta(14)-sterol reductase ERG24</fullName>
        <ecNumber evidence="3">1.3.1.70</ecNumber>
    </recommendedName>
    <alternativeName>
        <fullName evidence="19">C-14 sterol reductase ERG24</fullName>
    </alternativeName>
    <alternativeName>
        <fullName evidence="18">Sterol C14-reductase ERG24</fullName>
    </alternativeName>
</protein>
<evidence type="ECO:0000256" key="15">
    <source>
        <dbReference type="ARBA" id="ARBA00052254"/>
    </source>
</evidence>
<dbReference type="PANTHER" id="PTHR21257:SF52">
    <property type="entry name" value="DELTA(14)-STEROL REDUCTASE TM7SF2"/>
    <property type="match status" value="1"/>
</dbReference>
<dbReference type="InterPro" id="IPR001171">
    <property type="entry name" value="ERG24_DHCR-like"/>
</dbReference>
<dbReference type="Proteomes" id="UP000654370">
    <property type="component" value="Unassembled WGS sequence"/>
</dbReference>
<evidence type="ECO:0000256" key="6">
    <source>
        <dbReference type="ARBA" id="ARBA00022857"/>
    </source>
</evidence>
<keyword evidence="14" id="KW-0753">Steroid metabolism</keyword>
<evidence type="ECO:0000256" key="17">
    <source>
        <dbReference type="ARBA" id="ARBA00074394"/>
    </source>
</evidence>
<dbReference type="AlphaFoldDB" id="A0A8H7PHU9"/>
<dbReference type="EC" id="1.3.1.70" evidence="3"/>
<proteinExistence type="inferred from homology"/>
<feature type="transmembrane region" description="Helical" evidence="21">
    <location>
        <begin position="44"/>
        <end position="63"/>
    </location>
</feature>
<evidence type="ECO:0000256" key="16">
    <source>
        <dbReference type="ARBA" id="ARBA00060638"/>
    </source>
</evidence>
<evidence type="ECO:0000256" key="11">
    <source>
        <dbReference type="ARBA" id="ARBA00023098"/>
    </source>
</evidence>
<evidence type="ECO:0000256" key="12">
    <source>
        <dbReference type="ARBA" id="ARBA00023136"/>
    </source>
</evidence>
<feature type="region of interest" description="Disordered" evidence="20">
    <location>
        <begin position="1"/>
        <end position="30"/>
    </location>
</feature>
<dbReference type="Gene3D" id="1.20.120.1630">
    <property type="match status" value="1"/>
</dbReference>
<dbReference type="GO" id="GO:0006696">
    <property type="term" value="P:ergosterol biosynthetic process"/>
    <property type="evidence" value="ECO:0007669"/>
    <property type="project" value="TreeGrafter"/>
</dbReference>
<evidence type="ECO:0000256" key="3">
    <source>
        <dbReference type="ARBA" id="ARBA00012413"/>
    </source>
</evidence>
<evidence type="ECO:0000256" key="19">
    <source>
        <dbReference type="ARBA" id="ARBA00083315"/>
    </source>
</evidence>
<comment type="caution">
    <text evidence="22">The sequence shown here is derived from an EMBL/GenBank/DDBJ whole genome shotgun (WGS) entry which is preliminary data.</text>
</comment>
<evidence type="ECO:0000256" key="4">
    <source>
        <dbReference type="ARBA" id="ARBA00022516"/>
    </source>
</evidence>
<evidence type="ECO:0000256" key="8">
    <source>
        <dbReference type="ARBA" id="ARBA00022989"/>
    </source>
</evidence>
<dbReference type="PROSITE" id="PS01017">
    <property type="entry name" value="STEROL_REDUCT_1"/>
    <property type="match status" value="1"/>
</dbReference>
<evidence type="ECO:0000256" key="5">
    <source>
        <dbReference type="ARBA" id="ARBA00022692"/>
    </source>
</evidence>
<dbReference type="GO" id="GO:0005789">
    <property type="term" value="C:endoplasmic reticulum membrane"/>
    <property type="evidence" value="ECO:0007669"/>
    <property type="project" value="TreeGrafter"/>
</dbReference>
<dbReference type="EMBL" id="JAEPQZ010000013">
    <property type="protein sequence ID" value="KAG2174282.1"/>
    <property type="molecule type" value="Genomic_DNA"/>
</dbReference>
<sequence length="464" mass="52907">MVTTRRSASYKAKAESSKAEKAEEPEVSTELNPKTTHYEFGGPIGALAMEIFLPLLILFFAVGCDNTGYPSQKLLSMNKDNFLGLFTLQNLAVLIDPMAILVYLAFIGWLVVFTFTTNGDKYPGVKLRNGKTLKYECNAIYVLLSLFSIVVYCGQGPGIKPALWIYDHWVGLNVAAVLFAYAVSFWAYAHSFEPGALLALGGNTGNAIYDFMIGRELNPRIDDFDVKFFVELRPSLMGWLVTNICMGLKQYHDLGRITNSMVLVLIFQAWYVIDALWMEPLVLTTMDMTTDGFGFMLAFGNLCWVPMLYGLQARYLADFPVDLSHTQLFGIVALQLIGYYIFRSANAQKDKFRRNPKNPKLKHIKFIETKAGTRLMTSGWWGYSRHINYLGDLIMALSWCLPCGFQSPIPYFYFFYFAFLLWHRQGRDEHKCRTKYGSDWDRYCKKVPYKIIPGRCYLIAVSTD</sequence>
<keyword evidence="7" id="KW-0752">Steroid biosynthesis</keyword>
<evidence type="ECO:0000256" key="9">
    <source>
        <dbReference type="ARBA" id="ARBA00023002"/>
    </source>
</evidence>
<feature type="transmembrane region" description="Helical" evidence="21">
    <location>
        <begin position="254"/>
        <end position="273"/>
    </location>
</feature>
<name>A0A8H7PHU9_MORIS</name>
<feature type="transmembrane region" description="Helical" evidence="21">
    <location>
        <begin position="393"/>
        <end position="422"/>
    </location>
</feature>
<evidence type="ECO:0000256" key="14">
    <source>
        <dbReference type="ARBA" id="ARBA00023221"/>
    </source>
</evidence>
<feature type="transmembrane region" description="Helical" evidence="21">
    <location>
        <begin position="137"/>
        <end position="157"/>
    </location>
</feature>
<comment type="similarity">
    <text evidence="2">Belongs to the ERG4/ERG24 family.</text>
</comment>
<evidence type="ECO:0000256" key="21">
    <source>
        <dbReference type="SAM" id="Phobius"/>
    </source>
</evidence>
<keyword evidence="5 21" id="KW-0812">Transmembrane</keyword>
<dbReference type="OrthoDB" id="5326588at2759"/>